<dbReference type="CDD" id="cd17685">
    <property type="entry name" value="RUN_RUSC"/>
    <property type="match status" value="1"/>
</dbReference>
<accession>A0A6P4YZW4</accession>
<feature type="compositionally biased region" description="Polar residues" evidence="3">
    <location>
        <begin position="1358"/>
        <end position="1401"/>
    </location>
</feature>
<gene>
    <name evidence="7" type="primary">LOC109468916</name>
</gene>
<dbReference type="InterPro" id="IPR037213">
    <property type="entry name" value="Run_dom_sf"/>
</dbReference>
<dbReference type="Pfam" id="PF00018">
    <property type="entry name" value="SH3_1"/>
    <property type="match status" value="1"/>
</dbReference>
<dbReference type="SMART" id="SM00326">
    <property type="entry name" value="SH3"/>
    <property type="match status" value="1"/>
</dbReference>
<feature type="compositionally biased region" description="Acidic residues" evidence="3">
    <location>
        <begin position="528"/>
        <end position="538"/>
    </location>
</feature>
<feature type="region of interest" description="Disordered" evidence="3">
    <location>
        <begin position="1307"/>
        <end position="1412"/>
    </location>
</feature>
<feature type="region of interest" description="Disordered" evidence="3">
    <location>
        <begin position="422"/>
        <end position="493"/>
    </location>
</feature>
<dbReference type="PANTHER" id="PTHR15591">
    <property type="entry name" value="RUN AND SH3 DOMAIN CONTAINING"/>
    <property type="match status" value="1"/>
</dbReference>
<feature type="compositionally biased region" description="Low complexity" evidence="3">
    <location>
        <begin position="1225"/>
        <end position="1242"/>
    </location>
</feature>
<dbReference type="InterPro" id="IPR004012">
    <property type="entry name" value="Run_dom"/>
</dbReference>
<feature type="compositionally biased region" description="Basic and acidic residues" evidence="3">
    <location>
        <begin position="1119"/>
        <end position="1128"/>
    </location>
</feature>
<dbReference type="PANTHER" id="PTHR15591:SF13">
    <property type="entry name" value="RUN DOMAIN-CONTAINING PROTEIN"/>
    <property type="match status" value="1"/>
</dbReference>
<feature type="region of interest" description="Disordered" evidence="3">
    <location>
        <begin position="528"/>
        <end position="674"/>
    </location>
</feature>
<evidence type="ECO:0000259" key="5">
    <source>
        <dbReference type="PROSITE" id="PS50826"/>
    </source>
</evidence>
<evidence type="ECO:0000256" key="1">
    <source>
        <dbReference type="ARBA" id="ARBA00022443"/>
    </source>
</evidence>
<dbReference type="OrthoDB" id="9884296at2759"/>
<dbReference type="KEGG" id="bbel:109468916"/>
<dbReference type="PROSITE" id="PS50826">
    <property type="entry name" value="RUN"/>
    <property type="match status" value="1"/>
</dbReference>
<feature type="compositionally biased region" description="Basic residues" evidence="3">
    <location>
        <begin position="364"/>
        <end position="382"/>
    </location>
</feature>
<protein>
    <submittedName>
        <fullName evidence="7">Uncharacterized protein LOC109468916</fullName>
    </submittedName>
</protein>
<feature type="region of interest" description="Disordered" evidence="3">
    <location>
        <begin position="1218"/>
        <end position="1291"/>
    </location>
</feature>
<evidence type="ECO:0000313" key="6">
    <source>
        <dbReference type="Proteomes" id="UP000515135"/>
    </source>
</evidence>
<dbReference type="Proteomes" id="UP000515135">
    <property type="component" value="Unplaced"/>
</dbReference>
<feature type="region of interest" description="Disordered" evidence="3">
    <location>
        <begin position="178"/>
        <end position="201"/>
    </location>
</feature>
<feature type="compositionally biased region" description="Acidic residues" evidence="3">
    <location>
        <begin position="620"/>
        <end position="631"/>
    </location>
</feature>
<dbReference type="PROSITE" id="PS50002">
    <property type="entry name" value="SH3"/>
    <property type="match status" value="1"/>
</dbReference>
<feature type="compositionally biased region" description="Basic and acidic residues" evidence="3">
    <location>
        <begin position="572"/>
        <end position="586"/>
    </location>
</feature>
<dbReference type="Pfam" id="PF02759">
    <property type="entry name" value="RUN"/>
    <property type="match status" value="1"/>
</dbReference>
<dbReference type="InterPro" id="IPR036028">
    <property type="entry name" value="SH3-like_dom_sf"/>
</dbReference>
<proteinExistence type="predicted"/>
<feature type="compositionally biased region" description="Basic and acidic residues" evidence="3">
    <location>
        <begin position="1261"/>
        <end position="1280"/>
    </location>
</feature>
<name>A0A6P4YZW4_BRABE</name>
<feature type="compositionally biased region" description="Low complexity" evidence="3">
    <location>
        <begin position="470"/>
        <end position="488"/>
    </location>
</feature>
<dbReference type="GeneID" id="109468916"/>
<feature type="compositionally biased region" description="Polar residues" evidence="3">
    <location>
        <begin position="1195"/>
        <end position="1204"/>
    </location>
</feature>
<feature type="region of interest" description="Disordered" evidence="3">
    <location>
        <begin position="1119"/>
        <end position="1144"/>
    </location>
</feature>
<feature type="compositionally biased region" description="Low complexity" evidence="3">
    <location>
        <begin position="1339"/>
        <end position="1348"/>
    </location>
</feature>
<dbReference type="InterPro" id="IPR001452">
    <property type="entry name" value="SH3_domain"/>
</dbReference>
<evidence type="ECO:0000256" key="3">
    <source>
        <dbReference type="SAM" id="MobiDB-lite"/>
    </source>
</evidence>
<feature type="region of interest" description="Disordered" evidence="3">
    <location>
        <begin position="13"/>
        <end position="33"/>
    </location>
</feature>
<feature type="domain" description="SH3" evidence="4">
    <location>
        <begin position="1414"/>
        <end position="1473"/>
    </location>
</feature>
<evidence type="ECO:0000256" key="2">
    <source>
        <dbReference type="PROSITE-ProRule" id="PRU00192"/>
    </source>
</evidence>
<feature type="compositionally biased region" description="Low complexity" evidence="3">
    <location>
        <begin position="422"/>
        <end position="436"/>
    </location>
</feature>
<feature type="region of interest" description="Disordered" evidence="3">
    <location>
        <begin position="364"/>
        <end position="401"/>
    </location>
</feature>
<dbReference type="SUPFAM" id="SSF50044">
    <property type="entry name" value="SH3-domain"/>
    <property type="match status" value="1"/>
</dbReference>
<dbReference type="GO" id="GO:0031410">
    <property type="term" value="C:cytoplasmic vesicle"/>
    <property type="evidence" value="ECO:0007669"/>
    <property type="project" value="TreeGrafter"/>
</dbReference>
<dbReference type="Gene3D" id="2.30.30.40">
    <property type="entry name" value="SH3 Domains"/>
    <property type="match status" value="1"/>
</dbReference>
<organism evidence="6 7">
    <name type="scientific">Branchiostoma belcheri</name>
    <name type="common">Amphioxus</name>
    <dbReference type="NCBI Taxonomy" id="7741"/>
    <lineage>
        <taxon>Eukaryota</taxon>
        <taxon>Metazoa</taxon>
        <taxon>Chordata</taxon>
        <taxon>Cephalochordata</taxon>
        <taxon>Leptocardii</taxon>
        <taxon>Amphioxiformes</taxon>
        <taxon>Branchiostomatidae</taxon>
        <taxon>Branchiostoma</taxon>
    </lineage>
</organism>
<feature type="domain" description="RUN" evidence="5">
    <location>
        <begin position="962"/>
        <end position="1106"/>
    </location>
</feature>
<keyword evidence="1 2" id="KW-0728">SH3 domain</keyword>
<dbReference type="SMART" id="SM00593">
    <property type="entry name" value="RUN"/>
    <property type="match status" value="1"/>
</dbReference>
<dbReference type="RefSeq" id="XP_019622856.1">
    <property type="nucleotide sequence ID" value="XM_019767297.1"/>
</dbReference>
<feature type="compositionally biased region" description="Basic and acidic residues" evidence="3">
    <location>
        <begin position="600"/>
        <end position="616"/>
    </location>
</feature>
<dbReference type="InterPro" id="IPR047343">
    <property type="entry name" value="RUSC1_2"/>
</dbReference>
<keyword evidence="6" id="KW-1185">Reference proteome</keyword>
<sequence>MRVMPVRAMRNGQEDLFASPGGGESFPRAPLGPFLSNSLDSNTSYEDIDGDNNRKCLRSPFVSEEDLDSRMFIEGEPLSMLFTQNLDLNNDILNMKKPIAKDNWQHMSADSLNENYQSPVTTGKANVAAMLKSHPSPNTANGNMEALQESSITSDATTENGLDEEEETSFEYTKLTNDVTEPGDLCSNDSTTPKEGRNGNVRMYSFPKYSDDHEFSQNIAVEMLQRQGGGGLHSSLEVNCSNSVNASPWSDSHSSYESNDSYNNAYGHDSAFLWEGVDEYCDSHTTSGEEFQLAVHRLSASCPKMDRLRCRDRHSYPPCQSSRHGYTVIVDGFENGDLQHSISYPVATMKTPEGYYLQAPLNSHKYRARNRRRENSKSRGRTKSTMEGKTPSPFNLKKSRSKSYEKLSSEIFARWSMESSGFSKSHGNSSHSNCSSLVDDGMQRSPLPSVTRAHSFGSADLNRRERPTVSRAHSMSSADRSSSSSPTSKLKKDTWKQRCIRSKSYEKLSLRLQSASDEDFCANPEIVCPEEEDSDQEEEPKTPDTAKRVTFAEIAQRKKNMSLPVQPLIDSNETKDRLDTGKHSDEGVFSGEWTEGGNDCEEKRRWSEKEKKERLNSEGIEVDEEEEDDGIIENASGNEVAMEESLKLRRESLESEKAEEASGRSRLFSDPGPKMMSEVTLRDNDSSQRPLKARPHSLPIRPYALAFPLSGQMPRVRRVQKCPSLKTFNGMSRPLAQRSLSCSPYRNPAPMVQVLETQKKPLAALRQLSGGGLGSSNSHAYFPLAHHHQPPKSADYHVKGFGNHDNQLLPRSAGYHSNHVTPKWEFHGNLRFEKVVVKEKIQPLFRSALDVHKRGIKVSVVSPGNRGIPVTVSSYQLPAMKGWQKDGDAEEEMTSYVAIETPPDNIPLSPSCSGEFILVDLRRKKALVSAVNSAVDAILGHFGEAREPSAKARLGNSSKTPNIGHLVLRYLCPAVLALVEDGLRPFLRNPIVGRVKNNVWNVVEASTQMGPATKSLHKLFNHLSKTGQMWDVNMRFNAFVCGLLNLKAVELWLTHLQARYDIVQKHYIPEAFLTLSYTAGRQLFDDVVVIVQPLSLLPFALDTQFEFNIKQEEMEREIGKQRLKEEAARTSPRSTFQMMTGKRVPRYQPISSEKQEEQEEVLVQQVVLDRRPEETPVQQDQTPKEEIDSAAGEEQQPTEQPKNQNWWFQLMNSTPVEAVGDRKTSQTTSTVSETSSEANTTSVRSKLWLSNLIGAGPRPNQEARSKVKVTSEVKQEDEQKPPNGRKSRWASFSSSFIQAVDRVLLPTSSRAGHTPPPSPRQRHGIPTPPSSPRQCHGNQSPPSSPRQQHSNETPPPSSSWQQYSNQSPRQQHSNQIPSSSPGQCHSNQIPSPRQQHSNQTVRRVPDVLQTQRRGDKRVVKALCHHLATEDGQLSLTKGDILTVVQKVDDDWLLCCHGDKTGLVLTGCVNDLDLL</sequence>
<reference evidence="7" key="1">
    <citation type="submission" date="2025-08" db="UniProtKB">
        <authorList>
            <consortium name="RefSeq"/>
        </authorList>
    </citation>
    <scope>IDENTIFICATION</scope>
    <source>
        <tissue evidence="7">Gonad</tissue>
    </source>
</reference>
<dbReference type="CDD" id="cd11810">
    <property type="entry name" value="SH3_RUSC1_like"/>
    <property type="match status" value="1"/>
</dbReference>
<dbReference type="Gene3D" id="1.20.58.900">
    <property type="match status" value="1"/>
</dbReference>
<feature type="compositionally biased region" description="Basic and acidic residues" evidence="3">
    <location>
        <begin position="644"/>
        <end position="663"/>
    </location>
</feature>
<feature type="region of interest" description="Disordered" evidence="3">
    <location>
        <begin position="1168"/>
        <end position="1204"/>
    </location>
</feature>
<evidence type="ECO:0000259" key="4">
    <source>
        <dbReference type="PROSITE" id="PS50002"/>
    </source>
</evidence>
<evidence type="ECO:0000313" key="7">
    <source>
        <dbReference type="RefSeq" id="XP_019622856.1"/>
    </source>
</evidence>